<feature type="region of interest" description="Disordered" evidence="7">
    <location>
        <begin position="1"/>
        <end position="21"/>
    </location>
</feature>
<dbReference type="AlphaFoldDB" id="A0A0G3H8L7"/>
<feature type="domain" description="NADP-dependent oxidoreductase" evidence="8">
    <location>
        <begin position="26"/>
        <end position="273"/>
    </location>
</feature>
<evidence type="ECO:0000256" key="3">
    <source>
        <dbReference type="ARBA" id="ARBA00023002"/>
    </source>
</evidence>
<evidence type="ECO:0000256" key="2">
    <source>
        <dbReference type="ARBA" id="ARBA00022857"/>
    </source>
</evidence>
<dbReference type="InterPro" id="IPR036812">
    <property type="entry name" value="NAD(P)_OxRdtase_dom_sf"/>
</dbReference>
<sequence length="292" mass="31980">MGGMTTSKPTNVPSVTLNDGTEMPQIGLGTWNLTGDDGARIIRDAIAMGYRHIDTASIYHNEEEVGRAIREAIAAGDVTREELFVTSKLWNDDQGEDRVPAAFQESLHRLGLEYLDLYLVHWPAPSLGKYLESYEAIARLQGLGVIQSIGVSNFYEEVLQELIDATGTAPAVNQVELHPGFSQAPLRQVHEELGILTGAWSPLGRGAILQDPVLDAVARDVGKTTAQVALRWEMQLGCSVIPKSTNRERLGKILEVTDFTLNSDQMAAISSLDEAEGFGRIFDDPRTYPSED</sequence>
<evidence type="ECO:0000259" key="8">
    <source>
        <dbReference type="Pfam" id="PF00248"/>
    </source>
</evidence>
<feature type="binding site" evidence="5">
    <location>
        <position position="121"/>
    </location>
    <ligand>
        <name>substrate</name>
    </ligand>
</feature>
<dbReference type="InterPro" id="IPR023210">
    <property type="entry name" value="NADP_OxRdtase_dom"/>
</dbReference>
<organism evidence="9 10">
    <name type="scientific">Corynebacterium testudinoris</name>
    <dbReference type="NCBI Taxonomy" id="136857"/>
    <lineage>
        <taxon>Bacteria</taxon>
        <taxon>Bacillati</taxon>
        <taxon>Actinomycetota</taxon>
        <taxon>Actinomycetes</taxon>
        <taxon>Mycobacteriales</taxon>
        <taxon>Corynebacteriaceae</taxon>
        <taxon>Corynebacterium</taxon>
    </lineage>
</organism>
<evidence type="ECO:0000256" key="6">
    <source>
        <dbReference type="PIRSR" id="PIRSR000097-3"/>
    </source>
</evidence>
<keyword evidence="2" id="KW-0521">NADP</keyword>
<dbReference type="PANTHER" id="PTHR43827">
    <property type="entry name" value="2,5-DIKETO-D-GLUCONIC ACID REDUCTASE"/>
    <property type="match status" value="1"/>
</dbReference>
<gene>
    <name evidence="9" type="ORF">CTEST_03565</name>
</gene>
<dbReference type="InterPro" id="IPR018170">
    <property type="entry name" value="Aldo/ket_reductase_CS"/>
</dbReference>
<dbReference type="Gene3D" id="3.20.20.100">
    <property type="entry name" value="NADP-dependent oxidoreductase domain"/>
    <property type="match status" value="1"/>
</dbReference>
<keyword evidence="3 9" id="KW-0560">Oxidoreductase</keyword>
<accession>A0A0G3H8L7</accession>
<feature type="site" description="Lowers pKa of active site Tyr" evidence="6">
    <location>
        <position position="88"/>
    </location>
</feature>
<evidence type="ECO:0000256" key="1">
    <source>
        <dbReference type="ARBA" id="ARBA00007905"/>
    </source>
</evidence>
<dbReference type="KEGG" id="cted:CTEST_03565"/>
<proteinExistence type="inferred from homology"/>
<dbReference type="PRINTS" id="PR00069">
    <property type="entry name" value="ALDKETRDTASE"/>
</dbReference>
<protein>
    <submittedName>
        <fullName evidence="9">Aldo/keto reductase, diketogulonate reductase</fullName>
        <ecNumber evidence="9">1.-.-.-</ecNumber>
    </submittedName>
</protein>
<name>A0A0G3H8L7_9CORY</name>
<dbReference type="PANTHER" id="PTHR43827:SF3">
    <property type="entry name" value="NADP-DEPENDENT OXIDOREDUCTASE DOMAIN-CONTAINING PROTEIN"/>
    <property type="match status" value="1"/>
</dbReference>
<dbReference type="FunFam" id="3.20.20.100:FF:000002">
    <property type="entry name" value="2,5-diketo-D-gluconic acid reductase A"/>
    <property type="match status" value="1"/>
</dbReference>
<dbReference type="PROSITE" id="PS00798">
    <property type="entry name" value="ALDOKETO_REDUCTASE_1"/>
    <property type="match status" value="1"/>
</dbReference>
<evidence type="ECO:0000313" key="9">
    <source>
        <dbReference type="EMBL" id="AKK08163.1"/>
    </source>
</evidence>
<dbReference type="PROSITE" id="PS00062">
    <property type="entry name" value="ALDOKETO_REDUCTASE_2"/>
    <property type="match status" value="1"/>
</dbReference>
<keyword evidence="10" id="KW-1185">Reference proteome</keyword>
<dbReference type="PATRIC" id="fig|136857.5.peg.703"/>
<dbReference type="Pfam" id="PF00248">
    <property type="entry name" value="Aldo_ket_red"/>
    <property type="match status" value="1"/>
</dbReference>
<feature type="compositionally biased region" description="Polar residues" evidence="7">
    <location>
        <begin position="1"/>
        <end position="19"/>
    </location>
</feature>
<dbReference type="Proteomes" id="UP000035540">
    <property type="component" value="Chromosome"/>
</dbReference>
<dbReference type="EMBL" id="CP011545">
    <property type="protein sequence ID" value="AKK08163.1"/>
    <property type="molecule type" value="Genomic_DNA"/>
</dbReference>
<dbReference type="STRING" id="136857.CTEST_03565"/>
<evidence type="ECO:0000256" key="5">
    <source>
        <dbReference type="PIRSR" id="PIRSR000097-2"/>
    </source>
</evidence>
<dbReference type="GO" id="GO:0016616">
    <property type="term" value="F:oxidoreductase activity, acting on the CH-OH group of donors, NAD or NADP as acceptor"/>
    <property type="evidence" value="ECO:0007669"/>
    <property type="project" value="UniProtKB-ARBA"/>
</dbReference>
<evidence type="ECO:0000313" key="10">
    <source>
        <dbReference type="Proteomes" id="UP000035540"/>
    </source>
</evidence>
<reference evidence="9 10" key="1">
    <citation type="journal article" date="2015" name="Genome Announc.">
        <title>Complete Genome Sequence of the Type Strain Corynebacterium testudinoris DSM 44614, Recovered from Necrotic Lesions in the Mouth of a Tortoise.</title>
        <authorList>
            <person name="Ruckert C."/>
            <person name="Kriete M."/>
            <person name="Jaenicke S."/>
            <person name="Winkler A."/>
            <person name="Tauch A."/>
        </authorList>
    </citation>
    <scope>NUCLEOTIDE SEQUENCE [LARGE SCALE GENOMIC DNA]</scope>
    <source>
        <strain evidence="9 10">DSM 44614</strain>
    </source>
</reference>
<dbReference type="SUPFAM" id="SSF51430">
    <property type="entry name" value="NAD(P)-linked oxidoreductase"/>
    <property type="match status" value="1"/>
</dbReference>
<dbReference type="OrthoDB" id="9804790at2"/>
<dbReference type="InterPro" id="IPR020471">
    <property type="entry name" value="AKR"/>
</dbReference>
<evidence type="ECO:0000256" key="7">
    <source>
        <dbReference type="SAM" id="MobiDB-lite"/>
    </source>
</evidence>
<reference evidence="10" key="2">
    <citation type="submission" date="2015-05" db="EMBL/GenBank/DDBJ databases">
        <title>Complete genome sequence of Corynebacterium testudinoris DSM 44614, recovered from necrotic lesions in the mouth of a tortoise.</title>
        <authorList>
            <person name="Ruckert C."/>
            <person name="Albersmeier A."/>
            <person name="Winkler A."/>
            <person name="Tauch A."/>
        </authorList>
    </citation>
    <scope>NUCLEOTIDE SEQUENCE [LARGE SCALE GENOMIC DNA]</scope>
    <source>
        <strain evidence="10">DSM 44614</strain>
    </source>
</reference>
<feature type="active site" description="Proton donor" evidence="4">
    <location>
        <position position="59"/>
    </location>
</feature>
<comment type="similarity">
    <text evidence="1">Belongs to the aldo/keto reductase family.</text>
</comment>
<dbReference type="EC" id="1.-.-.-" evidence="9"/>
<evidence type="ECO:0000256" key="4">
    <source>
        <dbReference type="PIRSR" id="PIRSR000097-1"/>
    </source>
</evidence>
<dbReference type="PIRSF" id="PIRSF000097">
    <property type="entry name" value="AKR"/>
    <property type="match status" value="1"/>
</dbReference>